<sequence length="372" mass="40494">MLANMLAALGFSAPAIPSTGAPDGSSELVVKAVSVSHMLTINGYSHTKGITYGDSITAATFAGAGHRWSILYYPNGSCYDDIDWISLYLKVDPATCGPDAVKARFRFSLLDVKGEPVPGYSKSSKDEHWRVFFAAMTDKRGFRKFISRGALEESGSLVDDCFSVRCDITVLKVIRKDKGAPCERFVVVPPSNIVQDFGHLLCSGQGADIMFEVAGETFAAHRNILAARSPVFMAELFSPMKEKAASSVRIDDMEARVFEALLHFVYTDSLPEIDDGEAMVVAQHLLVAADRYSLERLKLICEDKLCNYIDTSSVGTILSLAEQHGCHGLKKACFQFLTLGNNLNVAIGTDGFDHLTNSCPSILKELLAKVTI</sequence>
<protein>
    <submittedName>
        <fullName evidence="6">Uncharacterized protein</fullName>
    </submittedName>
</protein>
<keyword evidence="7" id="KW-1185">Reference proteome</keyword>
<organism evidence="6 7">
    <name type="scientific">Urochloa decumbens</name>
    <dbReference type="NCBI Taxonomy" id="240449"/>
    <lineage>
        <taxon>Eukaryota</taxon>
        <taxon>Viridiplantae</taxon>
        <taxon>Streptophyta</taxon>
        <taxon>Embryophyta</taxon>
        <taxon>Tracheophyta</taxon>
        <taxon>Spermatophyta</taxon>
        <taxon>Magnoliopsida</taxon>
        <taxon>Liliopsida</taxon>
        <taxon>Poales</taxon>
        <taxon>Poaceae</taxon>
        <taxon>PACMAD clade</taxon>
        <taxon>Panicoideae</taxon>
        <taxon>Panicodae</taxon>
        <taxon>Paniceae</taxon>
        <taxon>Melinidinae</taxon>
        <taxon>Urochloa</taxon>
    </lineage>
</organism>
<dbReference type="InterPro" id="IPR008974">
    <property type="entry name" value="TRAF-like"/>
</dbReference>
<dbReference type="PROSITE" id="PS50144">
    <property type="entry name" value="MATH"/>
    <property type="match status" value="1"/>
</dbReference>
<evidence type="ECO:0000256" key="3">
    <source>
        <dbReference type="SAM" id="SignalP"/>
    </source>
</evidence>
<dbReference type="Pfam" id="PF00651">
    <property type="entry name" value="BTB"/>
    <property type="match status" value="1"/>
</dbReference>
<feature type="domain" description="MATH" evidence="5">
    <location>
        <begin position="34"/>
        <end position="168"/>
    </location>
</feature>
<dbReference type="InterPro" id="IPR002083">
    <property type="entry name" value="MATH/TRAF_dom"/>
</dbReference>
<comment type="pathway">
    <text evidence="1">Protein modification; protein ubiquitination.</text>
</comment>
<dbReference type="PANTHER" id="PTHR26379">
    <property type="entry name" value="BTB/POZ AND MATH DOMAIN-CONTAINING PROTEIN 1"/>
    <property type="match status" value="1"/>
</dbReference>
<dbReference type="CDD" id="cd00121">
    <property type="entry name" value="MATH"/>
    <property type="match status" value="1"/>
</dbReference>
<reference evidence="6 7" key="2">
    <citation type="submission" date="2024-10" db="EMBL/GenBank/DDBJ databases">
        <authorList>
            <person name="Ryan C."/>
        </authorList>
    </citation>
    <scope>NUCLEOTIDE SEQUENCE [LARGE SCALE GENOMIC DNA]</scope>
</reference>
<dbReference type="Gene3D" id="3.30.710.10">
    <property type="entry name" value="Potassium Channel Kv1.1, Chain A"/>
    <property type="match status" value="1"/>
</dbReference>
<keyword evidence="3" id="KW-0732">Signal</keyword>
<name>A0ABC9B0A9_9POAL</name>
<dbReference type="Pfam" id="PF24570">
    <property type="entry name" value="BACK_BPM_SPOP"/>
    <property type="match status" value="1"/>
</dbReference>
<feature type="domain" description="BTB" evidence="4">
    <location>
        <begin position="207"/>
        <end position="274"/>
    </location>
</feature>
<evidence type="ECO:0000313" key="7">
    <source>
        <dbReference type="Proteomes" id="UP001497457"/>
    </source>
</evidence>
<dbReference type="Pfam" id="PF22486">
    <property type="entry name" value="MATH_2"/>
    <property type="match status" value="1"/>
</dbReference>
<evidence type="ECO:0000313" key="6">
    <source>
        <dbReference type="EMBL" id="CAL4991295.1"/>
    </source>
</evidence>
<evidence type="ECO:0000256" key="1">
    <source>
        <dbReference type="ARBA" id="ARBA00004906"/>
    </source>
</evidence>
<feature type="chain" id="PRO_5044800304" evidence="3">
    <location>
        <begin position="21"/>
        <end position="372"/>
    </location>
</feature>
<proteinExistence type="inferred from homology"/>
<dbReference type="Proteomes" id="UP001497457">
    <property type="component" value="Chromosome 24b"/>
</dbReference>
<dbReference type="InterPro" id="IPR045005">
    <property type="entry name" value="BPM1-6"/>
</dbReference>
<feature type="signal peptide" evidence="3">
    <location>
        <begin position="1"/>
        <end position="20"/>
    </location>
</feature>
<dbReference type="Gene3D" id="2.60.210.10">
    <property type="entry name" value="Apoptosis, Tumor Necrosis Factor Receptor Associated Protein 2, Chain A"/>
    <property type="match status" value="1"/>
</dbReference>
<dbReference type="SMART" id="SM00225">
    <property type="entry name" value="BTB"/>
    <property type="match status" value="1"/>
</dbReference>
<dbReference type="SUPFAM" id="SSF49599">
    <property type="entry name" value="TRAF domain-like"/>
    <property type="match status" value="1"/>
</dbReference>
<evidence type="ECO:0000256" key="2">
    <source>
        <dbReference type="ARBA" id="ARBA00010846"/>
    </source>
</evidence>
<dbReference type="CDD" id="cd18280">
    <property type="entry name" value="BTB_POZ_BPM_plant"/>
    <property type="match status" value="1"/>
</dbReference>
<comment type="similarity">
    <text evidence="2">Belongs to the Tdpoz family.</text>
</comment>
<dbReference type="SUPFAM" id="SSF54695">
    <property type="entry name" value="POZ domain"/>
    <property type="match status" value="1"/>
</dbReference>
<evidence type="ECO:0000259" key="4">
    <source>
        <dbReference type="PROSITE" id="PS50097"/>
    </source>
</evidence>
<dbReference type="PANTHER" id="PTHR26379:SF457">
    <property type="entry name" value="BTB DOMAIN-CONTAINING PROTEIN"/>
    <property type="match status" value="1"/>
</dbReference>
<dbReference type="PROSITE" id="PS50097">
    <property type="entry name" value="BTB"/>
    <property type="match status" value="1"/>
</dbReference>
<dbReference type="InterPro" id="IPR000210">
    <property type="entry name" value="BTB/POZ_dom"/>
</dbReference>
<dbReference type="InterPro" id="IPR011333">
    <property type="entry name" value="SKP1/BTB/POZ_sf"/>
</dbReference>
<reference evidence="7" key="1">
    <citation type="submission" date="2024-06" db="EMBL/GenBank/DDBJ databases">
        <authorList>
            <person name="Ryan C."/>
        </authorList>
    </citation>
    <scope>NUCLEOTIDE SEQUENCE [LARGE SCALE GENOMIC DNA]</scope>
</reference>
<gene>
    <name evidence="6" type="ORF">URODEC1_LOCUS60603</name>
</gene>
<evidence type="ECO:0000259" key="5">
    <source>
        <dbReference type="PROSITE" id="PS50144"/>
    </source>
</evidence>
<dbReference type="AlphaFoldDB" id="A0ABC9B0A9"/>
<dbReference type="Gene3D" id="1.25.40.420">
    <property type="match status" value="1"/>
</dbReference>
<accession>A0ABC9B0A9</accession>
<dbReference type="InterPro" id="IPR056423">
    <property type="entry name" value="BACK_BPM_SPOP"/>
</dbReference>
<dbReference type="EMBL" id="OZ075134">
    <property type="protein sequence ID" value="CAL4991295.1"/>
    <property type="molecule type" value="Genomic_DNA"/>
</dbReference>